<evidence type="ECO:0000313" key="2">
    <source>
        <dbReference type="Proteomes" id="UP001458880"/>
    </source>
</evidence>
<dbReference type="Gene3D" id="3.30.420.10">
    <property type="entry name" value="Ribonuclease H-like superfamily/Ribonuclease H"/>
    <property type="match status" value="1"/>
</dbReference>
<dbReference type="GO" id="GO:0003676">
    <property type="term" value="F:nucleic acid binding"/>
    <property type="evidence" value="ECO:0007669"/>
    <property type="project" value="InterPro"/>
</dbReference>
<dbReference type="PANTHER" id="PTHR47326:SF1">
    <property type="entry name" value="HTH PSQ-TYPE DOMAIN-CONTAINING PROTEIN"/>
    <property type="match status" value="1"/>
</dbReference>
<gene>
    <name evidence="1" type="ORF">QE152_g15423</name>
</gene>
<dbReference type="PANTHER" id="PTHR47326">
    <property type="entry name" value="TRANSPOSABLE ELEMENT TC3 TRANSPOSASE-LIKE PROTEIN"/>
    <property type="match status" value="1"/>
</dbReference>
<protein>
    <recommendedName>
        <fullName evidence="3">Transposase</fullName>
    </recommendedName>
</protein>
<comment type="caution">
    <text evidence="1">The sequence shown here is derived from an EMBL/GenBank/DDBJ whole genome shotgun (WGS) entry which is preliminary data.</text>
</comment>
<evidence type="ECO:0008006" key="3">
    <source>
        <dbReference type="Google" id="ProtNLM"/>
    </source>
</evidence>
<accession>A0AAW1L7V1</accession>
<dbReference type="AlphaFoldDB" id="A0AAW1L7V1"/>
<reference evidence="1 2" key="1">
    <citation type="journal article" date="2024" name="BMC Genomics">
        <title>De novo assembly and annotation of Popillia japonica's genome with initial clues to its potential as an invasive pest.</title>
        <authorList>
            <person name="Cucini C."/>
            <person name="Boschi S."/>
            <person name="Funari R."/>
            <person name="Cardaioli E."/>
            <person name="Iannotti N."/>
            <person name="Marturano G."/>
            <person name="Paoli F."/>
            <person name="Bruttini M."/>
            <person name="Carapelli A."/>
            <person name="Frati F."/>
            <person name="Nardi F."/>
        </authorList>
    </citation>
    <scope>NUCLEOTIDE SEQUENCE [LARGE SCALE GENOMIC DNA]</scope>
    <source>
        <strain evidence="1">DMR45628</strain>
    </source>
</reference>
<organism evidence="1 2">
    <name type="scientific">Popillia japonica</name>
    <name type="common">Japanese beetle</name>
    <dbReference type="NCBI Taxonomy" id="7064"/>
    <lineage>
        <taxon>Eukaryota</taxon>
        <taxon>Metazoa</taxon>
        <taxon>Ecdysozoa</taxon>
        <taxon>Arthropoda</taxon>
        <taxon>Hexapoda</taxon>
        <taxon>Insecta</taxon>
        <taxon>Pterygota</taxon>
        <taxon>Neoptera</taxon>
        <taxon>Endopterygota</taxon>
        <taxon>Coleoptera</taxon>
        <taxon>Polyphaga</taxon>
        <taxon>Scarabaeiformia</taxon>
        <taxon>Scarabaeidae</taxon>
        <taxon>Rutelinae</taxon>
        <taxon>Popillia</taxon>
    </lineage>
</organism>
<keyword evidence="2" id="KW-1185">Reference proteome</keyword>
<dbReference type="Proteomes" id="UP001458880">
    <property type="component" value="Unassembled WGS sequence"/>
</dbReference>
<dbReference type="EMBL" id="JASPKY010000151">
    <property type="protein sequence ID" value="KAK9730174.1"/>
    <property type="molecule type" value="Genomic_DNA"/>
</dbReference>
<proteinExistence type="predicted"/>
<dbReference type="InterPro" id="IPR036397">
    <property type="entry name" value="RNaseH_sf"/>
</dbReference>
<evidence type="ECO:0000313" key="1">
    <source>
        <dbReference type="EMBL" id="KAK9730174.1"/>
    </source>
</evidence>
<name>A0AAW1L7V1_POPJA</name>
<sequence>MSLEDGFWETLHLLIGWKKTGKDARDDVDDWVNKVVGRTAADFDQFEEDFDVISIGSNSEAESISKQQQINNFVKSVQLPPILCKMVVKFEATASAADERSTVTERQNTIRVPETIERVREHFTAQPSTSTSRASQELEIPRSTLRRILKQDLKMKPYKIQINQPLRPFDMERRFDFANEIIEHIENGRIIGPVIVNGTVTSQKYCEMLNESFIPVGHGLNMVENAWFMQDGARPHRTEEFLTFLKNISVTESLVLARPHRTEEFLTFLKNISVTESLVLTLNSLQAEG</sequence>